<protein>
    <submittedName>
        <fullName evidence="1">Uncharacterized protein</fullName>
    </submittedName>
</protein>
<comment type="caution">
    <text evidence="1">The sequence shown here is derived from an EMBL/GenBank/DDBJ whole genome shotgun (WGS) entry which is preliminary data.</text>
</comment>
<feature type="non-terminal residue" evidence="1">
    <location>
        <position position="1"/>
    </location>
</feature>
<proteinExistence type="predicted"/>
<keyword evidence="2" id="KW-1185">Reference proteome</keyword>
<dbReference type="EMBL" id="BPLQ01009308">
    <property type="protein sequence ID" value="GIY43154.1"/>
    <property type="molecule type" value="Genomic_DNA"/>
</dbReference>
<organism evidence="1 2">
    <name type="scientific">Caerostris darwini</name>
    <dbReference type="NCBI Taxonomy" id="1538125"/>
    <lineage>
        <taxon>Eukaryota</taxon>
        <taxon>Metazoa</taxon>
        <taxon>Ecdysozoa</taxon>
        <taxon>Arthropoda</taxon>
        <taxon>Chelicerata</taxon>
        <taxon>Arachnida</taxon>
        <taxon>Araneae</taxon>
        <taxon>Araneomorphae</taxon>
        <taxon>Entelegynae</taxon>
        <taxon>Araneoidea</taxon>
        <taxon>Araneidae</taxon>
        <taxon>Caerostris</taxon>
    </lineage>
</organism>
<evidence type="ECO:0000313" key="2">
    <source>
        <dbReference type="Proteomes" id="UP001054837"/>
    </source>
</evidence>
<dbReference type="AlphaFoldDB" id="A0AAV4TBT8"/>
<sequence length="182" mass="20254">EPRRAFFENFGQNYNWYRSWKVVGPSENDRNRPNLIRPPSHYRECQDMSVEERPDKRVPARMNGGKVKVSMSHKYRSFHTEDTSNFHSPRAPLASQSTSSFTVCQVKSGGATTTRSLGSPSFPGPYRNVPCPPPRGELRGCHSLAFHSGRTTNQRAGRHLLPSSQTCLLTHVSATSGATPGP</sequence>
<reference evidence="1 2" key="1">
    <citation type="submission" date="2021-06" db="EMBL/GenBank/DDBJ databases">
        <title>Caerostris darwini draft genome.</title>
        <authorList>
            <person name="Kono N."/>
            <person name="Arakawa K."/>
        </authorList>
    </citation>
    <scope>NUCLEOTIDE SEQUENCE [LARGE SCALE GENOMIC DNA]</scope>
</reference>
<name>A0AAV4TBT8_9ARAC</name>
<evidence type="ECO:0000313" key="1">
    <source>
        <dbReference type="EMBL" id="GIY43154.1"/>
    </source>
</evidence>
<accession>A0AAV4TBT8</accession>
<dbReference type="Proteomes" id="UP001054837">
    <property type="component" value="Unassembled WGS sequence"/>
</dbReference>
<gene>
    <name evidence="1" type="ORF">CDAR_502311</name>
</gene>